<organism evidence="1 2">
    <name type="scientific">Paractinoplanes deccanensis</name>
    <dbReference type="NCBI Taxonomy" id="113561"/>
    <lineage>
        <taxon>Bacteria</taxon>
        <taxon>Bacillati</taxon>
        <taxon>Actinomycetota</taxon>
        <taxon>Actinomycetes</taxon>
        <taxon>Micromonosporales</taxon>
        <taxon>Micromonosporaceae</taxon>
        <taxon>Paractinoplanes</taxon>
    </lineage>
</organism>
<reference evidence="1 2" key="1">
    <citation type="submission" date="2021-01" db="EMBL/GenBank/DDBJ databases">
        <title>Whole genome shotgun sequence of Actinoplanes deccanensis NBRC 13994.</title>
        <authorList>
            <person name="Komaki H."/>
            <person name="Tamura T."/>
        </authorList>
    </citation>
    <scope>NUCLEOTIDE SEQUENCE [LARGE SCALE GENOMIC DNA]</scope>
    <source>
        <strain evidence="1 2">NBRC 13994</strain>
    </source>
</reference>
<dbReference type="EMBL" id="BOMI01000170">
    <property type="protein sequence ID" value="GID79430.1"/>
    <property type="molecule type" value="Genomic_DNA"/>
</dbReference>
<name>A0ABQ3YHD6_9ACTN</name>
<evidence type="ECO:0000313" key="1">
    <source>
        <dbReference type="EMBL" id="GID79430.1"/>
    </source>
</evidence>
<sequence length="144" mass="15089">MGAWDVGPFDNDIAADFCGELTEAPADERILHVRRALTTVADHGDGYLDSDFASEAIAAAAVVASQLPGGPAVTSPYAPAFLLAGGGLDIPADVPPLALRALDRVTGDDSEWRSLWEESPALHERALAEVRRIRAPLARACTAG</sequence>
<dbReference type="Pfam" id="PF14078">
    <property type="entry name" value="DUF4259"/>
    <property type="match status" value="1"/>
</dbReference>
<dbReference type="Proteomes" id="UP000609879">
    <property type="component" value="Unassembled WGS sequence"/>
</dbReference>
<dbReference type="InterPro" id="IPR025355">
    <property type="entry name" value="DUF4259"/>
</dbReference>
<accession>A0ABQ3YHD6</accession>
<comment type="caution">
    <text evidence="1">The sequence shown here is derived from an EMBL/GenBank/DDBJ whole genome shotgun (WGS) entry which is preliminary data.</text>
</comment>
<proteinExistence type="predicted"/>
<gene>
    <name evidence="1" type="ORF">Ade02nite_80710</name>
</gene>
<keyword evidence="2" id="KW-1185">Reference proteome</keyword>
<evidence type="ECO:0008006" key="3">
    <source>
        <dbReference type="Google" id="ProtNLM"/>
    </source>
</evidence>
<evidence type="ECO:0000313" key="2">
    <source>
        <dbReference type="Proteomes" id="UP000609879"/>
    </source>
</evidence>
<protein>
    <recommendedName>
        <fullName evidence="3">DUF4259 domain-containing protein</fullName>
    </recommendedName>
</protein>
<dbReference type="RefSeq" id="WP_203775604.1">
    <property type="nucleotide sequence ID" value="NZ_BAAABO010000058.1"/>
</dbReference>